<comment type="caution">
    <text evidence="1">The sequence shown here is derived from an EMBL/GenBank/DDBJ whole genome shotgun (WGS) entry which is preliminary data.</text>
</comment>
<name>A0A2T2X8I1_9FIRM</name>
<evidence type="ECO:0000313" key="2">
    <source>
        <dbReference type="Proteomes" id="UP000242699"/>
    </source>
</evidence>
<reference evidence="1 2" key="1">
    <citation type="journal article" date="2014" name="BMC Genomics">
        <title>Comparison of environmental and isolate Sulfobacillus genomes reveals diverse carbon, sulfur, nitrogen, and hydrogen metabolisms.</title>
        <authorList>
            <person name="Justice N.B."/>
            <person name="Norman A."/>
            <person name="Brown C.T."/>
            <person name="Singh A."/>
            <person name="Thomas B.C."/>
            <person name="Banfield J.F."/>
        </authorList>
    </citation>
    <scope>NUCLEOTIDE SEQUENCE [LARGE SCALE GENOMIC DNA]</scope>
    <source>
        <strain evidence="1">AMDSBA1</strain>
    </source>
</reference>
<sequence>MYFTTTRKQGNEATSGDYVDKSSMPVDVVVMRGHFSNPLWASEPPLAAPLKGNTLILIVNAQNGSVVDNGLITQNSSQASAMLRRLTALSVGHPLRV</sequence>
<proteinExistence type="predicted"/>
<dbReference type="AlphaFoldDB" id="A0A2T2X8I1"/>
<evidence type="ECO:0000313" key="1">
    <source>
        <dbReference type="EMBL" id="PSR30800.1"/>
    </source>
</evidence>
<dbReference type="EMBL" id="PXYT01000007">
    <property type="protein sequence ID" value="PSR30800.1"/>
    <property type="molecule type" value="Genomic_DNA"/>
</dbReference>
<gene>
    <name evidence="1" type="ORF">C7B43_04850</name>
</gene>
<protein>
    <submittedName>
        <fullName evidence="1">Uncharacterized protein</fullName>
    </submittedName>
</protein>
<accession>A0A2T2X8I1</accession>
<dbReference type="Proteomes" id="UP000242699">
    <property type="component" value="Unassembled WGS sequence"/>
</dbReference>
<organism evidence="1 2">
    <name type="scientific">Sulfobacillus benefaciens</name>
    <dbReference type="NCBI Taxonomy" id="453960"/>
    <lineage>
        <taxon>Bacteria</taxon>
        <taxon>Bacillati</taxon>
        <taxon>Bacillota</taxon>
        <taxon>Clostridia</taxon>
        <taxon>Eubacteriales</taxon>
        <taxon>Clostridiales Family XVII. Incertae Sedis</taxon>
        <taxon>Sulfobacillus</taxon>
    </lineage>
</organism>